<gene>
    <name evidence="1" type="ORF">UFOVP735_13</name>
</gene>
<accession>A0A6J7X0B4</accession>
<name>A0A6J7X0B4_9CAUD</name>
<evidence type="ECO:0000313" key="1">
    <source>
        <dbReference type="EMBL" id="CAB5223874.1"/>
    </source>
</evidence>
<organism evidence="1">
    <name type="scientific">uncultured Caudovirales phage</name>
    <dbReference type="NCBI Taxonomy" id="2100421"/>
    <lineage>
        <taxon>Viruses</taxon>
        <taxon>Duplodnaviria</taxon>
        <taxon>Heunggongvirae</taxon>
        <taxon>Uroviricota</taxon>
        <taxon>Caudoviricetes</taxon>
        <taxon>Peduoviridae</taxon>
        <taxon>Maltschvirus</taxon>
        <taxon>Maltschvirus maltsch</taxon>
    </lineage>
</organism>
<proteinExistence type="predicted"/>
<reference evidence="1" key="1">
    <citation type="submission" date="2020-05" db="EMBL/GenBank/DDBJ databases">
        <authorList>
            <person name="Chiriac C."/>
            <person name="Salcher M."/>
            <person name="Ghai R."/>
            <person name="Kavagutti S V."/>
        </authorList>
    </citation>
    <scope>NUCLEOTIDE SEQUENCE</scope>
</reference>
<sequence length="103" mass="10976">MPLKTIRVVPFQVSTSAATTSDAIDCDYRFDGTPNRSFFVQKSAAAGPSIFLEAAPYETGPWIAFAEVTAACTTTLILFELDVPFVRTSHAGGGPLVTIYGIV</sequence>
<protein>
    <submittedName>
        <fullName evidence="1">Uncharacterized protein</fullName>
    </submittedName>
</protein>
<dbReference type="EMBL" id="LR798334">
    <property type="protein sequence ID" value="CAB5223874.1"/>
    <property type="molecule type" value="Genomic_DNA"/>
</dbReference>